<dbReference type="GO" id="GO:0071731">
    <property type="term" value="P:response to nitric oxide"/>
    <property type="evidence" value="ECO:0007669"/>
    <property type="project" value="TreeGrafter"/>
</dbReference>
<dbReference type="HOGENOM" id="CLU_024186_3_1_11"/>
<dbReference type="InterPro" id="IPR004255">
    <property type="entry name" value="O-acyltransferase_WSD1_N"/>
</dbReference>
<comment type="catalytic activity">
    <reaction evidence="10 11">
        <text>an acyl-CoA + a 1,2-diacyl-sn-glycerol = a triacyl-sn-glycerol + CoA</text>
        <dbReference type="Rhea" id="RHEA:10868"/>
        <dbReference type="ChEBI" id="CHEBI:17815"/>
        <dbReference type="ChEBI" id="CHEBI:57287"/>
        <dbReference type="ChEBI" id="CHEBI:58342"/>
        <dbReference type="ChEBI" id="CHEBI:64615"/>
        <dbReference type="EC" id="2.3.1.20"/>
    </reaction>
</comment>
<feature type="region of interest" description="Disordered" evidence="12">
    <location>
        <begin position="214"/>
        <end position="240"/>
    </location>
</feature>
<evidence type="ECO:0000256" key="7">
    <source>
        <dbReference type="ARBA" id="ARBA00022798"/>
    </source>
</evidence>
<keyword evidence="9 11" id="KW-0012">Acyltransferase</keyword>
<dbReference type="InterPro" id="IPR045034">
    <property type="entry name" value="O-acyltransferase_WSD1-like"/>
</dbReference>
<dbReference type="Gene3D" id="3.30.559.10">
    <property type="entry name" value="Chloramphenicol acetyltransferase-like domain"/>
    <property type="match status" value="1"/>
</dbReference>
<comment type="pathway">
    <text evidence="1 11">Glycerolipid metabolism; triacylglycerol biosynthesis.</text>
</comment>
<keyword evidence="7 11" id="KW-0319">Glycerol metabolism</keyword>
<evidence type="ECO:0000259" key="14">
    <source>
        <dbReference type="Pfam" id="PF06974"/>
    </source>
</evidence>
<dbReference type="GO" id="GO:0019432">
    <property type="term" value="P:triglyceride biosynthetic process"/>
    <property type="evidence" value="ECO:0007669"/>
    <property type="project" value="UniProtKB-UniPathway"/>
</dbReference>
<dbReference type="EMBL" id="CANL01000025">
    <property type="protein sequence ID" value="CCM63966.1"/>
    <property type="molecule type" value="Genomic_DNA"/>
</dbReference>
<protein>
    <recommendedName>
        <fullName evidence="4 11">Diacylglycerol O-acyltransferase</fullName>
        <ecNumber evidence="4 11">2.3.1.20</ecNumber>
    </recommendedName>
</protein>
<dbReference type="Pfam" id="PF06974">
    <property type="entry name" value="WS_DGAT_C"/>
    <property type="match status" value="1"/>
</dbReference>
<accession>R4Z3T4</accession>
<organism evidence="15 16">
    <name type="scientific">Candidatus Neomicrothrix parvicella RN1</name>
    <dbReference type="NCBI Taxonomy" id="1229780"/>
    <lineage>
        <taxon>Bacteria</taxon>
        <taxon>Bacillati</taxon>
        <taxon>Actinomycetota</taxon>
        <taxon>Acidimicrobiia</taxon>
        <taxon>Acidimicrobiales</taxon>
        <taxon>Microthrixaceae</taxon>
        <taxon>Candidatus Neomicrothrix</taxon>
    </lineage>
</organism>
<evidence type="ECO:0000256" key="6">
    <source>
        <dbReference type="ARBA" id="ARBA00022679"/>
    </source>
</evidence>
<dbReference type="OrthoDB" id="9810950at2"/>
<proteinExistence type="inferred from homology"/>
<dbReference type="SUPFAM" id="SSF52777">
    <property type="entry name" value="CoA-dependent acyltransferases"/>
    <property type="match status" value="1"/>
</dbReference>
<dbReference type="GO" id="GO:0005886">
    <property type="term" value="C:plasma membrane"/>
    <property type="evidence" value="ECO:0007669"/>
    <property type="project" value="TreeGrafter"/>
</dbReference>
<dbReference type="InterPro" id="IPR009721">
    <property type="entry name" value="O-acyltransferase_WSD1_C"/>
</dbReference>
<dbReference type="GO" id="GO:0001666">
    <property type="term" value="P:response to hypoxia"/>
    <property type="evidence" value="ECO:0007669"/>
    <property type="project" value="TreeGrafter"/>
</dbReference>
<dbReference type="GO" id="GO:0051701">
    <property type="term" value="P:biological process involved in interaction with host"/>
    <property type="evidence" value="ECO:0007669"/>
    <property type="project" value="TreeGrafter"/>
</dbReference>
<dbReference type="Proteomes" id="UP000018291">
    <property type="component" value="Unassembled WGS sequence"/>
</dbReference>
<evidence type="ECO:0000256" key="4">
    <source>
        <dbReference type="ARBA" id="ARBA00013244"/>
    </source>
</evidence>
<evidence type="ECO:0000256" key="8">
    <source>
        <dbReference type="ARBA" id="ARBA00023098"/>
    </source>
</evidence>
<name>R4Z3T4_9ACTN</name>
<keyword evidence="8 11" id="KW-0443">Lipid metabolism</keyword>
<evidence type="ECO:0000256" key="5">
    <source>
        <dbReference type="ARBA" id="ARBA00022516"/>
    </source>
</evidence>
<dbReference type="NCBIfam" id="TIGR02946">
    <property type="entry name" value="acyl_WS_DGAT"/>
    <property type="match status" value="1"/>
</dbReference>
<gene>
    <name evidence="15" type="ORF">BN381_310062</name>
</gene>
<dbReference type="AlphaFoldDB" id="R4Z3T4"/>
<evidence type="ECO:0000256" key="9">
    <source>
        <dbReference type="ARBA" id="ARBA00023315"/>
    </source>
</evidence>
<keyword evidence="5 11" id="KW-0444">Lipid biosynthesis</keyword>
<evidence type="ECO:0000256" key="10">
    <source>
        <dbReference type="ARBA" id="ARBA00048109"/>
    </source>
</evidence>
<keyword evidence="16" id="KW-1185">Reference proteome</keyword>
<dbReference type="GO" id="GO:0004144">
    <property type="term" value="F:diacylglycerol O-acyltransferase activity"/>
    <property type="evidence" value="ECO:0007669"/>
    <property type="project" value="UniProtKB-EC"/>
</dbReference>
<evidence type="ECO:0000256" key="2">
    <source>
        <dbReference type="ARBA" id="ARBA00005189"/>
    </source>
</evidence>
<dbReference type="InterPro" id="IPR023213">
    <property type="entry name" value="CAT-like_dom_sf"/>
</dbReference>
<dbReference type="EC" id="2.3.1.20" evidence="4 11"/>
<dbReference type="GO" id="GO:0006071">
    <property type="term" value="P:glycerol metabolic process"/>
    <property type="evidence" value="ECO:0007669"/>
    <property type="project" value="UniProtKB-KW"/>
</dbReference>
<evidence type="ECO:0000256" key="1">
    <source>
        <dbReference type="ARBA" id="ARBA00004771"/>
    </source>
</evidence>
<comment type="pathway">
    <text evidence="2">Lipid metabolism.</text>
</comment>
<evidence type="ECO:0000256" key="3">
    <source>
        <dbReference type="ARBA" id="ARBA00009587"/>
    </source>
</evidence>
<keyword evidence="6 11" id="KW-0808">Transferase</keyword>
<dbReference type="PANTHER" id="PTHR31650">
    <property type="entry name" value="O-ACYLTRANSFERASE (WSD1-LIKE) FAMILY PROTEIN"/>
    <property type="match status" value="1"/>
</dbReference>
<dbReference type="Pfam" id="PF03007">
    <property type="entry name" value="WS_DGAT_cat"/>
    <property type="match status" value="1"/>
</dbReference>
<evidence type="ECO:0000256" key="11">
    <source>
        <dbReference type="RuleBase" id="RU361241"/>
    </source>
</evidence>
<comment type="caution">
    <text evidence="15">The sequence shown here is derived from an EMBL/GenBank/DDBJ whole genome shotgun (WGS) entry which is preliminary data.</text>
</comment>
<evidence type="ECO:0000313" key="15">
    <source>
        <dbReference type="EMBL" id="CCM63966.1"/>
    </source>
</evidence>
<evidence type="ECO:0000259" key="13">
    <source>
        <dbReference type="Pfam" id="PF03007"/>
    </source>
</evidence>
<evidence type="ECO:0000313" key="16">
    <source>
        <dbReference type="Proteomes" id="UP000018291"/>
    </source>
</evidence>
<feature type="domain" description="O-acyltransferase WSD1 C-terminal" evidence="14">
    <location>
        <begin position="313"/>
        <end position="462"/>
    </location>
</feature>
<dbReference type="InterPro" id="IPR014292">
    <property type="entry name" value="Acyl_transf_WS/DGAT"/>
</dbReference>
<dbReference type="PANTHER" id="PTHR31650:SF1">
    <property type="entry name" value="WAX ESTER SYNTHASE_DIACYLGLYCEROL ACYLTRANSFERASE 4-RELATED"/>
    <property type="match status" value="1"/>
</dbReference>
<dbReference type="RefSeq" id="WP_012227357.1">
    <property type="nucleotide sequence ID" value="NZ_HG422565.1"/>
</dbReference>
<evidence type="ECO:0000256" key="12">
    <source>
        <dbReference type="SAM" id="MobiDB-lite"/>
    </source>
</evidence>
<comment type="similarity">
    <text evidence="3 11">Belongs to the long-chain O-acyltransferase family.</text>
</comment>
<dbReference type="STRING" id="1229780.BN381_310062"/>
<reference evidence="15 16" key="1">
    <citation type="journal article" date="2013" name="ISME J.">
        <title>Metabolic model for the filamentous 'Candidatus Microthrix parvicella' based on genomic and metagenomic analyses.</title>
        <authorList>
            <person name="Jon McIlroy S."/>
            <person name="Kristiansen R."/>
            <person name="Albertsen M."/>
            <person name="Michael Karst S."/>
            <person name="Rossetti S."/>
            <person name="Lund Nielsen J."/>
            <person name="Tandoi V."/>
            <person name="James Seviour R."/>
            <person name="Nielsen P.H."/>
        </authorList>
    </citation>
    <scope>NUCLEOTIDE SEQUENCE [LARGE SCALE GENOMIC DNA]</scope>
    <source>
        <strain evidence="15 16">RN1</strain>
    </source>
</reference>
<dbReference type="UniPathway" id="UPA00282"/>
<feature type="domain" description="O-acyltransferase WSD1-like N-terminal" evidence="13">
    <location>
        <begin position="4"/>
        <end position="272"/>
    </location>
</feature>
<sequence length="478" mass="50852">MERLSGSDAWYLSLETPSAPMVVTGVIGLDPSTAPDGFDPASLRTHMADRVPLIPAFRRRLATVPLSADRPRWVDDPDFDLDHHLSLHRFDEPASHDDLAAYIGELMSRRLPRDRPLWEMTLLEGLTGGAAAVVLRMHHAIVDGISGVALMADLFDLTPDSPRRTEDDPGWDPEAMPSATRLLGDGLGARIAEPLRPLQILSRTTRALADAGLATAAQRRRGSTAAGQPMNAPRTPFNRSLTPERSVAFTSRPFEEFRRLRHHFGVTINDVVMCATGIGLRNHLSDLGEAVDRPLVVSVPVSVHGAAGDASSNQVSAMFVELPMGIDDPATMLAAVSRSSTASKEVNAAMGSDLIGDVAELIPGPVFSVGVDLYKRLGLADRLPPVHNLVISNVAGAPVPVFMAGAKVTGMWPFGPLLEGAGLNVTVFSADGEMMLGVVTCPELIPDVRKVLDAIGQGLDALTAAADRGGQLPPTTES</sequence>
<dbReference type="eggNOG" id="COG1020">
    <property type="taxonomic scope" value="Bacteria"/>
</dbReference>